<evidence type="ECO:0000256" key="1">
    <source>
        <dbReference type="SAM" id="MobiDB-lite"/>
    </source>
</evidence>
<organism evidence="2 3">
    <name type="scientific">Halteria grandinella</name>
    <dbReference type="NCBI Taxonomy" id="5974"/>
    <lineage>
        <taxon>Eukaryota</taxon>
        <taxon>Sar</taxon>
        <taxon>Alveolata</taxon>
        <taxon>Ciliophora</taxon>
        <taxon>Intramacronucleata</taxon>
        <taxon>Spirotrichea</taxon>
        <taxon>Stichotrichia</taxon>
        <taxon>Sporadotrichida</taxon>
        <taxon>Halteriidae</taxon>
        <taxon>Halteria</taxon>
    </lineage>
</organism>
<dbReference type="Proteomes" id="UP000785679">
    <property type="component" value="Unassembled WGS sequence"/>
</dbReference>
<dbReference type="EMBL" id="RRYP01006400">
    <property type="protein sequence ID" value="TNV81226.1"/>
    <property type="molecule type" value="Genomic_DNA"/>
</dbReference>
<evidence type="ECO:0000313" key="3">
    <source>
        <dbReference type="Proteomes" id="UP000785679"/>
    </source>
</evidence>
<gene>
    <name evidence="2" type="ORF">FGO68_gene4846</name>
</gene>
<name>A0A8J8NT37_HALGN</name>
<keyword evidence="3" id="KW-1185">Reference proteome</keyword>
<protein>
    <submittedName>
        <fullName evidence="2">Uncharacterized protein</fullName>
    </submittedName>
</protein>
<evidence type="ECO:0000313" key="2">
    <source>
        <dbReference type="EMBL" id="TNV81226.1"/>
    </source>
</evidence>
<accession>A0A8J8NT37</accession>
<proteinExistence type="predicted"/>
<feature type="region of interest" description="Disordered" evidence="1">
    <location>
        <begin position="1"/>
        <end position="58"/>
    </location>
</feature>
<reference evidence="2" key="1">
    <citation type="submission" date="2019-06" db="EMBL/GenBank/DDBJ databases">
        <authorList>
            <person name="Zheng W."/>
        </authorList>
    </citation>
    <scope>NUCLEOTIDE SEQUENCE</scope>
    <source>
        <strain evidence="2">QDHG01</strain>
    </source>
</reference>
<dbReference type="AlphaFoldDB" id="A0A8J8NT37"/>
<feature type="compositionally biased region" description="Polar residues" evidence="1">
    <location>
        <begin position="20"/>
        <end position="36"/>
    </location>
</feature>
<sequence length="283" mass="32283">MRRASKPMVQEVPKVKQHNRSISQNANQGRKQQNQAIKAENRKPPKFTSSKKVKPTIQIQQSNTIIEVGTKEEFYQETSEDKFSSSKLANSILSRNGLSDFATRMTSPTTSNLLNQNKPLSVHRHSKSYPESIPLANQSQPNLGDAKRDSILPTLANPVAPAPSDLSPRSKLEHMLKEHQKLTEKQKIEKALKHHREMKRRQETPGVGQYEVELSRNLLEPQLPAYSIAHSKKVLFNEREAQEKVGLPDIYKYDAWKGYKAVAIPYMNKEISLPYGAKKFRLY</sequence>
<comment type="caution">
    <text evidence="2">The sequence shown here is derived from an EMBL/GenBank/DDBJ whole genome shotgun (WGS) entry which is preliminary data.</text>
</comment>